<evidence type="ECO:0000313" key="5">
    <source>
        <dbReference type="EMBL" id="MFB9991402.1"/>
    </source>
</evidence>
<dbReference type="InterPro" id="IPR029787">
    <property type="entry name" value="Nucleotide_cyclase"/>
</dbReference>
<dbReference type="GO" id="GO:0016301">
    <property type="term" value="F:kinase activity"/>
    <property type="evidence" value="ECO:0007669"/>
    <property type="project" value="UniProtKB-KW"/>
</dbReference>
<feature type="transmembrane region" description="Helical" evidence="1">
    <location>
        <begin position="99"/>
        <end position="118"/>
    </location>
</feature>
<feature type="domain" description="GGDEF" evidence="4">
    <location>
        <begin position="374"/>
        <end position="507"/>
    </location>
</feature>
<evidence type="ECO:0000313" key="6">
    <source>
        <dbReference type="Proteomes" id="UP001589733"/>
    </source>
</evidence>
<dbReference type="InterPro" id="IPR000700">
    <property type="entry name" value="PAS-assoc_C"/>
</dbReference>
<comment type="caution">
    <text evidence="5">The sequence shown here is derived from an EMBL/GenBank/DDBJ whole genome shotgun (WGS) entry which is preliminary data.</text>
</comment>
<feature type="transmembrane region" description="Helical" evidence="1">
    <location>
        <begin position="65"/>
        <end position="87"/>
    </location>
</feature>
<dbReference type="InterPro" id="IPR000014">
    <property type="entry name" value="PAS"/>
</dbReference>
<dbReference type="InterPro" id="IPR035965">
    <property type="entry name" value="PAS-like_dom_sf"/>
</dbReference>
<dbReference type="RefSeq" id="WP_380006333.1">
    <property type="nucleotide sequence ID" value="NZ_JBHLYR010000014.1"/>
</dbReference>
<dbReference type="SUPFAM" id="SSF55785">
    <property type="entry name" value="PYP-like sensor domain (PAS domain)"/>
    <property type="match status" value="1"/>
</dbReference>
<dbReference type="SMART" id="SM00091">
    <property type="entry name" value="PAS"/>
    <property type="match status" value="1"/>
</dbReference>
<dbReference type="InterPro" id="IPR013656">
    <property type="entry name" value="PAS_4"/>
</dbReference>
<feature type="transmembrane region" description="Helical" evidence="1">
    <location>
        <begin position="12"/>
        <end position="30"/>
    </location>
</feature>
<accession>A0ABV6AWL3</accession>
<feature type="transmembrane region" description="Helical" evidence="1">
    <location>
        <begin position="37"/>
        <end position="59"/>
    </location>
</feature>
<feature type="transmembrane region" description="Helical" evidence="1">
    <location>
        <begin position="143"/>
        <end position="167"/>
    </location>
</feature>
<keyword evidence="5" id="KW-0418">Kinase</keyword>
<dbReference type="Pfam" id="PF08448">
    <property type="entry name" value="PAS_4"/>
    <property type="match status" value="1"/>
</dbReference>
<dbReference type="CDD" id="cd00130">
    <property type="entry name" value="PAS"/>
    <property type="match status" value="1"/>
</dbReference>
<evidence type="ECO:0000259" key="2">
    <source>
        <dbReference type="PROSITE" id="PS50112"/>
    </source>
</evidence>
<gene>
    <name evidence="5" type="ORF">ACFFLM_05355</name>
</gene>
<dbReference type="SMART" id="SM00267">
    <property type="entry name" value="GGDEF"/>
    <property type="match status" value="1"/>
</dbReference>
<protein>
    <submittedName>
        <fullName evidence="5">Histidine kinase N-terminal 7TM domain-containing protein</fullName>
    </submittedName>
</protein>
<proteinExistence type="predicted"/>
<reference evidence="5 6" key="1">
    <citation type="submission" date="2024-09" db="EMBL/GenBank/DDBJ databases">
        <authorList>
            <person name="Sun Q."/>
            <person name="Mori K."/>
        </authorList>
    </citation>
    <scope>NUCLEOTIDE SEQUENCE [LARGE SCALE GENOMIC DNA]</scope>
    <source>
        <strain evidence="5 6">JCM 13503</strain>
    </source>
</reference>
<feature type="domain" description="PAS" evidence="2">
    <location>
        <begin position="234"/>
        <end position="286"/>
    </location>
</feature>
<dbReference type="NCBIfam" id="TIGR00229">
    <property type="entry name" value="sensory_box"/>
    <property type="match status" value="1"/>
</dbReference>
<evidence type="ECO:0000259" key="3">
    <source>
        <dbReference type="PROSITE" id="PS50113"/>
    </source>
</evidence>
<keyword evidence="5" id="KW-0808">Transferase</keyword>
<dbReference type="InterPro" id="IPR031621">
    <property type="entry name" value="HisKA_7TM"/>
</dbReference>
<dbReference type="Gene3D" id="3.30.70.270">
    <property type="match status" value="1"/>
</dbReference>
<dbReference type="SUPFAM" id="SSF55073">
    <property type="entry name" value="Nucleotide cyclase"/>
    <property type="match status" value="1"/>
</dbReference>
<dbReference type="PROSITE" id="PS50113">
    <property type="entry name" value="PAC"/>
    <property type="match status" value="1"/>
</dbReference>
<feature type="transmembrane region" description="Helical" evidence="1">
    <location>
        <begin position="212"/>
        <end position="230"/>
    </location>
</feature>
<evidence type="ECO:0000256" key="1">
    <source>
        <dbReference type="SAM" id="Phobius"/>
    </source>
</evidence>
<feature type="domain" description="PAC" evidence="3">
    <location>
        <begin position="290"/>
        <end position="342"/>
    </location>
</feature>
<dbReference type="PROSITE" id="PS50112">
    <property type="entry name" value="PAS"/>
    <property type="match status" value="1"/>
</dbReference>
<dbReference type="InterPro" id="IPR000160">
    <property type="entry name" value="GGDEF_dom"/>
</dbReference>
<name>A0ABV6AWL3_9DEIO</name>
<feature type="transmembrane region" description="Helical" evidence="1">
    <location>
        <begin position="179"/>
        <end position="200"/>
    </location>
</feature>
<dbReference type="Proteomes" id="UP001589733">
    <property type="component" value="Unassembled WGS sequence"/>
</dbReference>
<keyword evidence="1" id="KW-0812">Transmembrane</keyword>
<sequence length="507" mass="55646">MTYILTPTLLPTLLALLVTLLMAGSMLHRIGQPLQRAFLAVLLGICLWLMGDVLSLTVSGARAQWNWGLTQFLGILTIPVAWLTLVLRHLRPVPEPVPLPRLLALLTVPLLTLALIWTNDVHHLIWQYSSGSVPAWGEVRRTILYWMLIVVYPNALLIWGAVQLLPAWRAVRGNERHQITLLLLAVLVPSVANTAYLLGIPVLPGRATPGPVLFALCLVPVAWGMLRYGLLRVTPLAHRQVVEQLADAVFVLDAQGRIIEVNERAAELAGRSASLLQGVRIGDIFHSWPQVTEGHPAEWRLGREVWELRLSTVRDERGSALGQAVVARDVTARAQEHDRVQRLANEDVLTGLGNRRAFETELARETARTHRHPLTLAVAIIDLDGLKAVNDRQGHAYGDALLSAFGSALLGAFRPEDRAYRLGGDEFALLITQSASGGEIAIHERLARIVRDMQAQGFPEVGASVGVAYFPHEGTGDALVQLADERMYVHKAQHQAMGPEPVVHASG</sequence>
<evidence type="ECO:0000259" key="4">
    <source>
        <dbReference type="PROSITE" id="PS50887"/>
    </source>
</evidence>
<dbReference type="NCBIfam" id="TIGR00254">
    <property type="entry name" value="GGDEF"/>
    <property type="match status" value="1"/>
</dbReference>
<organism evidence="5 6">
    <name type="scientific">Deinococcus oregonensis</name>
    <dbReference type="NCBI Taxonomy" id="1805970"/>
    <lineage>
        <taxon>Bacteria</taxon>
        <taxon>Thermotogati</taxon>
        <taxon>Deinococcota</taxon>
        <taxon>Deinococci</taxon>
        <taxon>Deinococcales</taxon>
        <taxon>Deinococcaceae</taxon>
        <taxon>Deinococcus</taxon>
    </lineage>
</organism>
<dbReference type="PANTHER" id="PTHR44757:SF2">
    <property type="entry name" value="BIOFILM ARCHITECTURE MAINTENANCE PROTEIN MBAA"/>
    <property type="match status" value="1"/>
</dbReference>
<dbReference type="InterPro" id="IPR043128">
    <property type="entry name" value="Rev_trsase/Diguanyl_cyclase"/>
</dbReference>
<dbReference type="Gene3D" id="3.30.450.20">
    <property type="entry name" value="PAS domain"/>
    <property type="match status" value="1"/>
</dbReference>
<keyword evidence="6" id="KW-1185">Reference proteome</keyword>
<dbReference type="CDD" id="cd01949">
    <property type="entry name" value="GGDEF"/>
    <property type="match status" value="1"/>
</dbReference>
<dbReference type="PANTHER" id="PTHR44757">
    <property type="entry name" value="DIGUANYLATE CYCLASE DGCP"/>
    <property type="match status" value="1"/>
</dbReference>
<dbReference type="Pfam" id="PF00990">
    <property type="entry name" value="GGDEF"/>
    <property type="match status" value="1"/>
</dbReference>
<keyword evidence="1" id="KW-1133">Transmembrane helix</keyword>
<dbReference type="PROSITE" id="PS50887">
    <property type="entry name" value="GGDEF"/>
    <property type="match status" value="1"/>
</dbReference>
<dbReference type="Pfam" id="PF16927">
    <property type="entry name" value="HisKA_7TM"/>
    <property type="match status" value="1"/>
</dbReference>
<dbReference type="EMBL" id="JBHLYR010000014">
    <property type="protein sequence ID" value="MFB9991402.1"/>
    <property type="molecule type" value="Genomic_DNA"/>
</dbReference>
<dbReference type="InterPro" id="IPR052155">
    <property type="entry name" value="Biofilm_reg_signaling"/>
</dbReference>
<keyword evidence="1" id="KW-0472">Membrane</keyword>